<evidence type="ECO:0000313" key="2">
    <source>
        <dbReference type="EMBL" id="KSU48362.1"/>
    </source>
</evidence>
<dbReference type="EMBL" id="LNQL01000004">
    <property type="protein sequence ID" value="KSU48362.1"/>
    <property type="molecule type" value="Genomic_DNA"/>
</dbReference>
<keyword evidence="7" id="KW-1185">Reference proteome</keyword>
<dbReference type="AlphaFoldDB" id="A0A0V8GDX6"/>
<dbReference type="GeneID" id="90838035"/>
<dbReference type="PANTHER" id="PTHR33336">
    <property type="entry name" value="QUINOL MONOOXYGENASE YGIN-RELATED"/>
    <property type="match status" value="1"/>
</dbReference>
<accession>A0A0V8GDX6</accession>
<name>A0A0V8GDX6_9BACL</name>
<gene>
    <name evidence="2" type="ORF">AS033_12110</name>
    <name evidence="3" type="ORF">RSA11_08900</name>
    <name evidence="4" type="ORF">SZL87_13325</name>
</gene>
<dbReference type="Pfam" id="PF03992">
    <property type="entry name" value="ABM"/>
    <property type="match status" value="1"/>
</dbReference>
<dbReference type="EMBL" id="JBAWKY010000004">
    <property type="protein sequence ID" value="MEI4463401.1"/>
    <property type="molecule type" value="Genomic_DNA"/>
</dbReference>
<dbReference type="Proteomes" id="UP001387110">
    <property type="component" value="Unassembled WGS sequence"/>
</dbReference>
<evidence type="ECO:0000313" key="7">
    <source>
        <dbReference type="Proteomes" id="UP001387110"/>
    </source>
</evidence>
<comment type="caution">
    <text evidence="2">The sequence shown here is derived from an EMBL/GenBank/DDBJ whole genome shotgun (WGS) entry which is preliminary data.</text>
</comment>
<feature type="domain" description="ABM" evidence="1">
    <location>
        <begin position="2"/>
        <end position="91"/>
    </location>
</feature>
<dbReference type="Gene3D" id="3.30.70.100">
    <property type="match status" value="1"/>
</dbReference>
<reference evidence="2 5" key="1">
    <citation type="journal article" date="2015" name="Int. J. Syst. Evol. Microbiol.">
        <title>Exiguobacterium enclense sp. nov., isolated from sediment.</title>
        <authorList>
            <person name="Dastager S.G."/>
            <person name="Mawlankar R."/>
            <person name="Sonalkar V.V."/>
            <person name="Thorat M.N."/>
            <person name="Mual P."/>
            <person name="Verma A."/>
            <person name="Krishnamurthi S."/>
            <person name="Tang S.K."/>
            <person name="Li W.J."/>
        </authorList>
    </citation>
    <scope>NUCLEOTIDE SEQUENCE [LARGE SCALE GENOMIC DNA]</scope>
    <source>
        <strain evidence="2 5">NIO-1109</strain>
    </source>
</reference>
<dbReference type="OrthoDB" id="287932at2"/>
<reference evidence="3 6" key="2">
    <citation type="journal article" date="2016" name="Front. Microbiol.">
        <title>Genomic Resource of Rice Seed Associated Bacteria.</title>
        <authorList>
            <person name="Midha S."/>
            <person name="Bansal K."/>
            <person name="Sharma S."/>
            <person name="Kumar N."/>
            <person name="Patil P.P."/>
            <person name="Chaudhry V."/>
            <person name="Patil P.B."/>
        </authorList>
    </citation>
    <scope>NUCLEOTIDE SEQUENCE [LARGE SCALE GENOMIC DNA]</scope>
    <source>
        <strain evidence="3 6">RSA11</strain>
    </source>
</reference>
<organism evidence="2 5">
    <name type="scientific">Exiguobacterium indicum</name>
    <dbReference type="NCBI Taxonomy" id="296995"/>
    <lineage>
        <taxon>Bacteria</taxon>
        <taxon>Bacillati</taxon>
        <taxon>Bacillota</taxon>
        <taxon>Bacilli</taxon>
        <taxon>Bacillales</taxon>
        <taxon>Bacillales Family XII. Incertae Sedis</taxon>
        <taxon>Exiguobacterium</taxon>
    </lineage>
</organism>
<evidence type="ECO:0000313" key="6">
    <source>
        <dbReference type="Proteomes" id="UP000072605"/>
    </source>
</evidence>
<dbReference type="InterPro" id="IPR007138">
    <property type="entry name" value="ABM_dom"/>
</dbReference>
<dbReference type="PANTHER" id="PTHR33336:SF3">
    <property type="entry name" value="ABM DOMAIN-CONTAINING PROTEIN"/>
    <property type="match status" value="1"/>
</dbReference>
<evidence type="ECO:0000313" key="3">
    <source>
        <dbReference type="EMBL" id="KTR26688.1"/>
    </source>
</evidence>
<dbReference type="EC" id="1.-.-.-" evidence="4"/>
<evidence type="ECO:0000259" key="1">
    <source>
        <dbReference type="PROSITE" id="PS51725"/>
    </source>
</evidence>
<dbReference type="EMBL" id="LDQV01000021">
    <property type="protein sequence ID" value="KTR26688.1"/>
    <property type="molecule type" value="Genomic_DNA"/>
</dbReference>
<dbReference type="InterPro" id="IPR050744">
    <property type="entry name" value="AI-2_Isomerase_LsrG"/>
</dbReference>
<protein>
    <submittedName>
        <fullName evidence="2 4">Monooxygenase</fullName>
        <ecNumber evidence="4">1.-.-.-</ecNumber>
    </submittedName>
</protein>
<dbReference type="Proteomes" id="UP000072605">
    <property type="component" value="Unassembled WGS sequence"/>
</dbReference>
<sequence>MIAIEAKLEVQPAKREEFLAATKTLVAGSRAEAGNISYDLFQSTEDENVFMMIEKWEDQAAIEAHNTSAHFGQFVAFAQTALAKPLDVQSFQA</sequence>
<dbReference type="InterPro" id="IPR011008">
    <property type="entry name" value="Dimeric_a/b-barrel"/>
</dbReference>
<keyword evidence="4" id="KW-0560">Oxidoreductase</keyword>
<dbReference type="SUPFAM" id="SSF54909">
    <property type="entry name" value="Dimeric alpha+beta barrel"/>
    <property type="match status" value="1"/>
</dbReference>
<keyword evidence="2" id="KW-0503">Monooxygenase</keyword>
<dbReference type="PROSITE" id="PS51725">
    <property type="entry name" value="ABM"/>
    <property type="match status" value="1"/>
</dbReference>
<reference evidence="4 7" key="3">
    <citation type="submission" date="2023-12" db="EMBL/GenBank/DDBJ databases">
        <authorList>
            <person name="Easwaran N."/>
            <person name="Lazarus H.P.S."/>
        </authorList>
    </citation>
    <scope>NUCLEOTIDE SEQUENCE [LARGE SCALE GENOMIC DNA]</scope>
    <source>
        <strain evidence="4 7">VIT-2023</strain>
    </source>
</reference>
<evidence type="ECO:0000313" key="5">
    <source>
        <dbReference type="Proteomes" id="UP000053797"/>
    </source>
</evidence>
<dbReference type="Proteomes" id="UP000053797">
    <property type="component" value="Unassembled WGS sequence"/>
</dbReference>
<evidence type="ECO:0000313" key="4">
    <source>
        <dbReference type="EMBL" id="MEI4463401.1"/>
    </source>
</evidence>
<dbReference type="GO" id="GO:0004497">
    <property type="term" value="F:monooxygenase activity"/>
    <property type="evidence" value="ECO:0007669"/>
    <property type="project" value="UniProtKB-KW"/>
</dbReference>
<dbReference type="RefSeq" id="WP_023469763.1">
    <property type="nucleotide sequence ID" value="NZ_FMYN01000004.1"/>
</dbReference>
<proteinExistence type="predicted"/>